<organism evidence="2 3">
    <name type="scientific">Aquipseudomonas alcaligenes</name>
    <name type="common">Pseudomonas alcaligenes</name>
    <dbReference type="NCBI Taxonomy" id="43263"/>
    <lineage>
        <taxon>Bacteria</taxon>
        <taxon>Pseudomonadati</taxon>
        <taxon>Pseudomonadota</taxon>
        <taxon>Gammaproteobacteria</taxon>
        <taxon>Pseudomonadales</taxon>
        <taxon>Pseudomonadaceae</taxon>
        <taxon>Aquipseudomonas</taxon>
    </lineage>
</organism>
<name>A0A2V4LII7_AQUAC</name>
<evidence type="ECO:0000313" key="2">
    <source>
        <dbReference type="EMBL" id="PYC25953.1"/>
    </source>
</evidence>
<feature type="chain" id="PRO_5016064027" description="Lipoprotein" evidence="1">
    <location>
        <begin position="21"/>
        <end position="221"/>
    </location>
</feature>
<evidence type="ECO:0008006" key="4">
    <source>
        <dbReference type="Google" id="ProtNLM"/>
    </source>
</evidence>
<gene>
    <name evidence="2" type="ORF">DMO17_09815</name>
</gene>
<protein>
    <recommendedName>
        <fullName evidence="4">Lipoprotein</fullName>
    </recommendedName>
</protein>
<accession>A0A2V4LII7</accession>
<reference evidence="2 3" key="1">
    <citation type="submission" date="2018-06" db="EMBL/GenBank/DDBJ databases">
        <title>Pseudomonas diversity within urban Lake Michigan freshwaters.</title>
        <authorList>
            <person name="Batrich M."/>
            <person name="Hatzopoulos T."/>
            <person name="Putonti C."/>
        </authorList>
    </citation>
    <scope>NUCLEOTIDE SEQUENCE [LARGE SCALE GENOMIC DNA]</scope>
    <source>
        <strain evidence="2 3">MB-090714</strain>
    </source>
</reference>
<proteinExistence type="predicted"/>
<sequence length="221" mass="25006">MIERLPAILLLALLSQVAQADCDFDDFPTQDGMQLATVAEAMQWNNLPMSVKGFRTEAPVEVLRGFYAERWEGAVDFTEFGAWQQILHINDDCMMMVQLRSAEGQTQGRLMLVNPPDEEGSSRPLGGGVPMPPDAVVVTDMQNQDSYRDGQLVMLLYPDVLDAATRWYETEMVRSGWQLNRRQYSQNNATLIYGKGREQLSVVFLRTAGEQTQILLNRVDR</sequence>
<keyword evidence="1" id="KW-0732">Signal</keyword>
<evidence type="ECO:0000256" key="1">
    <source>
        <dbReference type="SAM" id="SignalP"/>
    </source>
</evidence>
<dbReference type="Proteomes" id="UP000248146">
    <property type="component" value="Unassembled WGS sequence"/>
</dbReference>
<comment type="caution">
    <text evidence="2">The sequence shown here is derived from an EMBL/GenBank/DDBJ whole genome shotgun (WGS) entry which is preliminary data.</text>
</comment>
<evidence type="ECO:0000313" key="3">
    <source>
        <dbReference type="Proteomes" id="UP000248146"/>
    </source>
</evidence>
<dbReference type="EMBL" id="QJRX01000004">
    <property type="protein sequence ID" value="PYC25953.1"/>
    <property type="molecule type" value="Genomic_DNA"/>
</dbReference>
<feature type="signal peptide" evidence="1">
    <location>
        <begin position="1"/>
        <end position="20"/>
    </location>
</feature>
<dbReference type="AlphaFoldDB" id="A0A2V4LII7"/>